<gene>
    <name evidence="2" type="ORF">C1H46_042830</name>
</gene>
<comment type="caution">
    <text evidence="2">The sequence shown here is derived from an EMBL/GenBank/DDBJ whole genome shotgun (WGS) entry which is preliminary data.</text>
</comment>
<evidence type="ECO:0000256" key="1">
    <source>
        <dbReference type="SAM" id="Phobius"/>
    </source>
</evidence>
<dbReference type="STRING" id="106549.A0A540KBN9"/>
<dbReference type="AlphaFoldDB" id="A0A540KBN9"/>
<sequence length="94" mass="10129">MVYLNIVCAVIASLLGFVFLCSLRRQKKARAHQNGNCLKSCENGTCDEAKMVESADIIVVGAGVVGSALAYTLGKVAFSHSLRILCLFLYLCDI</sequence>
<keyword evidence="3" id="KW-1185">Reference proteome</keyword>
<evidence type="ECO:0000313" key="3">
    <source>
        <dbReference type="Proteomes" id="UP000315295"/>
    </source>
</evidence>
<dbReference type="SUPFAM" id="SSF51905">
    <property type="entry name" value="FAD/NAD(P)-binding domain"/>
    <property type="match status" value="1"/>
</dbReference>
<evidence type="ECO:0000313" key="2">
    <source>
        <dbReference type="EMBL" id="TQD71635.1"/>
    </source>
</evidence>
<reference evidence="2 3" key="1">
    <citation type="journal article" date="2019" name="G3 (Bethesda)">
        <title>Sequencing of a Wild Apple (Malus baccata) Genome Unravels the Differences Between Cultivated and Wild Apple Species Regarding Disease Resistance and Cold Tolerance.</title>
        <authorList>
            <person name="Chen X."/>
        </authorList>
    </citation>
    <scope>NUCLEOTIDE SEQUENCE [LARGE SCALE GENOMIC DNA]</scope>
    <source>
        <strain evidence="3">cv. Shandingzi</strain>
        <tissue evidence="2">Leaves</tissue>
    </source>
</reference>
<dbReference type="InterPro" id="IPR036188">
    <property type="entry name" value="FAD/NAD-bd_sf"/>
</dbReference>
<accession>A0A540KBN9</accession>
<keyword evidence="1" id="KW-0812">Transmembrane</keyword>
<keyword evidence="1" id="KW-1133">Transmembrane helix</keyword>
<dbReference type="Proteomes" id="UP000315295">
    <property type="component" value="Unassembled WGS sequence"/>
</dbReference>
<dbReference type="EMBL" id="VIEB01001519">
    <property type="protein sequence ID" value="TQD71635.1"/>
    <property type="molecule type" value="Genomic_DNA"/>
</dbReference>
<dbReference type="Gene3D" id="3.50.50.60">
    <property type="entry name" value="FAD/NAD(P)-binding domain"/>
    <property type="match status" value="1"/>
</dbReference>
<keyword evidence="1" id="KW-0472">Membrane</keyword>
<feature type="transmembrane region" description="Helical" evidence="1">
    <location>
        <begin position="6"/>
        <end position="23"/>
    </location>
</feature>
<proteinExistence type="predicted"/>
<dbReference type="UniPathway" id="UPA00767">
    <property type="reaction ID" value="UER00752"/>
</dbReference>
<name>A0A540KBN9_MALBA</name>
<organism evidence="2 3">
    <name type="scientific">Malus baccata</name>
    <name type="common">Siberian crab apple</name>
    <name type="synonym">Pyrus baccata</name>
    <dbReference type="NCBI Taxonomy" id="106549"/>
    <lineage>
        <taxon>Eukaryota</taxon>
        <taxon>Viridiplantae</taxon>
        <taxon>Streptophyta</taxon>
        <taxon>Embryophyta</taxon>
        <taxon>Tracheophyta</taxon>
        <taxon>Spermatophyta</taxon>
        <taxon>Magnoliopsida</taxon>
        <taxon>eudicotyledons</taxon>
        <taxon>Gunneridae</taxon>
        <taxon>Pentapetalae</taxon>
        <taxon>rosids</taxon>
        <taxon>fabids</taxon>
        <taxon>Rosales</taxon>
        <taxon>Rosaceae</taxon>
        <taxon>Amygdaloideae</taxon>
        <taxon>Maleae</taxon>
        <taxon>Malus</taxon>
    </lineage>
</organism>
<protein>
    <submittedName>
        <fullName evidence="2">Uncharacterized protein</fullName>
    </submittedName>
</protein>